<dbReference type="AlphaFoldDB" id="A0A672VA89"/>
<dbReference type="EC" id="3.4.19.12" evidence="2"/>
<reference evidence="5" key="3">
    <citation type="submission" date="2025-09" db="UniProtKB">
        <authorList>
            <consortium name="Ensembl"/>
        </authorList>
    </citation>
    <scope>IDENTIFICATION</scope>
</reference>
<organism evidence="5 6">
    <name type="scientific">Strigops habroptila</name>
    <name type="common">Kakapo</name>
    <dbReference type="NCBI Taxonomy" id="2489341"/>
    <lineage>
        <taxon>Eukaryota</taxon>
        <taxon>Metazoa</taxon>
        <taxon>Chordata</taxon>
        <taxon>Craniata</taxon>
        <taxon>Vertebrata</taxon>
        <taxon>Euteleostomi</taxon>
        <taxon>Archelosauria</taxon>
        <taxon>Archosauria</taxon>
        <taxon>Dinosauria</taxon>
        <taxon>Saurischia</taxon>
        <taxon>Theropoda</taxon>
        <taxon>Coelurosauria</taxon>
        <taxon>Aves</taxon>
        <taxon>Neognathae</taxon>
        <taxon>Neoaves</taxon>
        <taxon>Telluraves</taxon>
        <taxon>Australaves</taxon>
        <taxon>Psittaciformes</taxon>
        <taxon>Psittacidae</taxon>
        <taxon>Strigops</taxon>
    </lineage>
</organism>
<sequence>MQYFLRPAACLQVCPFSLRVVSVVGITYLLPQEERPLCHPTVERALKSCGQGGTAHVKLVVEWDKETKDYLFVNTEEEYIPDSDSVRQQRELHHQPQTCTLSQCFQLYTKEEQLAPDDAWRCPHCKQLQQGSITLSLWTLPDVLIIHLKRFRQVRMMKLQNMVKFPLSGLDMTPHVDYIYDLYAVCNHHGTMQGGHYTAYCKNSVDGQWYCFDDSDVQQLPENEVCKQTAYILFYQRRTAIPSWSANSSVAGKPCCSWGGRHCG</sequence>
<evidence type="ECO:0000313" key="5">
    <source>
        <dbReference type="Ensembl" id="ENSSHBP00005024445.1"/>
    </source>
</evidence>
<evidence type="ECO:0000313" key="6">
    <source>
        <dbReference type="Proteomes" id="UP000472266"/>
    </source>
</evidence>
<reference evidence="5" key="2">
    <citation type="submission" date="2025-08" db="UniProtKB">
        <authorList>
            <consortium name="Ensembl"/>
        </authorList>
    </citation>
    <scope>IDENTIFICATION</scope>
</reference>
<name>A0A672VA89_STRHB</name>
<keyword evidence="3" id="KW-0378">Hydrolase</keyword>
<dbReference type="OMA" id="TSEHWAS"/>
<accession>A0A672VA89</accession>
<dbReference type="InterPro" id="IPR050185">
    <property type="entry name" value="Ub_carboxyl-term_hydrolase"/>
</dbReference>
<evidence type="ECO:0000256" key="2">
    <source>
        <dbReference type="ARBA" id="ARBA00012759"/>
    </source>
</evidence>
<dbReference type="InterPro" id="IPR038765">
    <property type="entry name" value="Papain-like_cys_pep_sf"/>
</dbReference>
<protein>
    <recommendedName>
        <fullName evidence="2">ubiquitinyl hydrolase 1</fullName>
        <ecNumber evidence="2">3.4.19.12</ecNumber>
    </recommendedName>
</protein>
<dbReference type="FunFam" id="3.90.70.10:FF:000048">
    <property type="entry name" value="Ubiquitin carboxyl-terminal hydrolase 31"/>
    <property type="match status" value="1"/>
</dbReference>
<dbReference type="Gene3D" id="3.90.70.10">
    <property type="entry name" value="Cysteine proteinases"/>
    <property type="match status" value="1"/>
</dbReference>
<dbReference type="GeneTree" id="ENSGT00940000156355"/>
<reference evidence="5 6" key="1">
    <citation type="submission" date="2019-11" db="EMBL/GenBank/DDBJ databases">
        <title>Strigops habroptila (kakapo) genome, bStrHab1, primary haplotype, v2.</title>
        <authorList>
            <person name="Jarvis E.D."/>
            <person name="Howard J."/>
            <person name="Rhie A."/>
            <person name="Phillippy A."/>
            <person name="Korlach J."/>
            <person name="Digby A."/>
            <person name="Iorns D."/>
            <person name="Eason D."/>
            <person name="Robertson B."/>
            <person name="Raemaekers T."/>
            <person name="Howe K."/>
            <person name="Lewin H."/>
            <person name="Damas J."/>
            <person name="Hastie A."/>
            <person name="Tracey A."/>
            <person name="Chow W."/>
            <person name="Fedrigo O."/>
        </authorList>
    </citation>
    <scope>NUCLEOTIDE SEQUENCE [LARGE SCALE GENOMIC DNA]</scope>
</reference>
<evidence type="ECO:0000256" key="1">
    <source>
        <dbReference type="ARBA" id="ARBA00000707"/>
    </source>
</evidence>
<keyword evidence="6" id="KW-1185">Reference proteome</keyword>
<dbReference type="SUPFAM" id="SSF54001">
    <property type="entry name" value="Cysteine proteinases"/>
    <property type="match status" value="1"/>
</dbReference>
<comment type="catalytic activity">
    <reaction evidence="1">
        <text>Thiol-dependent hydrolysis of ester, thioester, amide, peptide and isopeptide bonds formed by the C-terminal Gly of ubiquitin (a 76-residue protein attached to proteins as an intracellular targeting signal).</text>
        <dbReference type="EC" id="3.4.19.12"/>
    </reaction>
</comment>
<dbReference type="GO" id="GO:0016579">
    <property type="term" value="P:protein deubiquitination"/>
    <property type="evidence" value="ECO:0007669"/>
    <property type="project" value="InterPro"/>
</dbReference>
<dbReference type="Ensembl" id="ENSSHBT00005029086.1">
    <property type="protein sequence ID" value="ENSSHBP00005024445.1"/>
    <property type="gene ID" value="ENSSHBG00005020360.1"/>
</dbReference>
<dbReference type="PANTHER" id="PTHR21646:SF44">
    <property type="entry name" value="UBIQUITIN CARBOXYL-TERMINAL HYDROLASE 31"/>
    <property type="match status" value="1"/>
</dbReference>
<dbReference type="Proteomes" id="UP000472266">
    <property type="component" value="Chromosome 5"/>
</dbReference>
<proteinExistence type="predicted"/>
<dbReference type="Pfam" id="PF00443">
    <property type="entry name" value="UCH"/>
    <property type="match status" value="1"/>
</dbReference>
<dbReference type="InterPro" id="IPR001394">
    <property type="entry name" value="Peptidase_C19_UCH"/>
</dbReference>
<dbReference type="InterPro" id="IPR018200">
    <property type="entry name" value="USP_CS"/>
</dbReference>
<dbReference type="PROSITE" id="PS50235">
    <property type="entry name" value="USP_3"/>
    <property type="match status" value="1"/>
</dbReference>
<dbReference type="PROSITE" id="PS00973">
    <property type="entry name" value="USP_2"/>
    <property type="match status" value="1"/>
</dbReference>
<dbReference type="InterPro" id="IPR028889">
    <property type="entry name" value="USP"/>
</dbReference>
<dbReference type="InParanoid" id="A0A672VA89"/>
<dbReference type="CDD" id="cd02674">
    <property type="entry name" value="Peptidase_C19R"/>
    <property type="match status" value="1"/>
</dbReference>
<evidence type="ECO:0000256" key="3">
    <source>
        <dbReference type="ARBA" id="ARBA00022801"/>
    </source>
</evidence>
<feature type="domain" description="USP" evidence="4">
    <location>
        <begin position="1"/>
        <end position="238"/>
    </location>
</feature>
<gene>
    <name evidence="5" type="primary">USP31</name>
</gene>
<dbReference type="PANTHER" id="PTHR21646">
    <property type="entry name" value="UBIQUITIN CARBOXYL-TERMINAL HYDROLASE"/>
    <property type="match status" value="1"/>
</dbReference>
<dbReference type="GO" id="GO:0004843">
    <property type="term" value="F:cysteine-type deubiquitinase activity"/>
    <property type="evidence" value="ECO:0007669"/>
    <property type="project" value="UniProtKB-EC"/>
</dbReference>
<evidence type="ECO:0000259" key="4">
    <source>
        <dbReference type="PROSITE" id="PS50235"/>
    </source>
</evidence>